<protein>
    <submittedName>
        <fullName evidence="1">HAD superfamily hydrolase</fullName>
    </submittedName>
</protein>
<keyword evidence="2" id="KW-1185">Reference proteome</keyword>
<evidence type="ECO:0000313" key="1">
    <source>
        <dbReference type="EMBL" id="KRN77039.1"/>
    </source>
</evidence>
<evidence type="ECO:0000313" key="2">
    <source>
        <dbReference type="Proteomes" id="UP000051673"/>
    </source>
</evidence>
<dbReference type="AlphaFoldDB" id="A0A0R2JIB8"/>
<proteinExistence type="predicted"/>
<dbReference type="STRING" id="1620.IV67_GL000552"/>
<comment type="caution">
    <text evidence="1">The sequence shown here is derived from an EMBL/GenBank/DDBJ whole genome shotgun (WGS) entry which is preliminary data.</text>
</comment>
<name>A0A0R2JIB8_9LACO</name>
<dbReference type="SUPFAM" id="SSF56784">
    <property type="entry name" value="HAD-like"/>
    <property type="match status" value="1"/>
</dbReference>
<dbReference type="PROSITE" id="PS01229">
    <property type="entry name" value="COF_2"/>
    <property type="match status" value="1"/>
</dbReference>
<dbReference type="InterPro" id="IPR006379">
    <property type="entry name" value="HAD-SF_hydro_IIB"/>
</dbReference>
<dbReference type="Proteomes" id="UP000051673">
    <property type="component" value="Unassembled WGS sequence"/>
</dbReference>
<gene>
    <name evidence="1" type="ORF">IV67_GL000552</name>
</gene>
<reference evidence="1 2" key="1">
    <citation type="journal article" date="2015" name="Genome Announc.">
        <title>Expanding the biotechnology potential of lactobacilli through comparative genomics of 213 strains and associated genera.</title>
        <authorList>
            <person name="Sun Z."/>
            <person name="Harris H.M."/>
            <person name="McCann A."/>
            <person name="Guo C."/>
            <person name="Argimon S."/>
            <person name="Zhang W."/>
            <person name="Yang X."/>
            <person name="Jeffery I.B."/>
            <person name="Cooney J.C."/>
            <person name="Kagawa T.F."/>
            <person name="Liu W."/>
            <person name="Song Y."/>
            <person name="Salvetti E."/>
            <person name="Wrobel A."/>
            <person name="Rasinkangas P."/>
            <person name="Parkhill J."/>
            <person name="Rea M.C."/>
            <person name="O'Sullivan O."/>
            <person name="Ritari J."/>
            <person name="Douillard F.P."/>
            <person name="Paul Ross R."/>
            <person name="Yang R."/>
            <person name="Briner A.E."/>
            <person name="Felis G.E."/>
            <person name="de Vos W.M."/>
            <person name="Barrangou R."/>
            <person name="Klaenhammer T.R."/>
            <person name="Caufield P.W."/>
            <person name="Cui Y."/>
            <person name="Zhang H."/>
            <person name="O'Toole P.W."/>
        </authorList>
    </citation>
    <scope>NUCLEOTIDE SEQUENCE [LARGE SCALE GENOMIC DNA]</scope>
    <source>
        <strain evidence="1 2">DSM 20014</strain>
    </source>
</reference>
<keyword evidence="1" id="KW-0378">Hydrolase</keyword>
<dbReference type="GO" id="GO:0005829">
    <property type="term" value="C:cytosol"/>
    <property type="evidence" value="ECO:0007669"/>
    <property type="project" value="TreeGrafter"/>
</dbReference>
<dbReference type="NCBIfam" id="TIGR01484">
    <property type="entry name" value="HAD-SF-IIB"/>
    <property type="match status" value="1"/>
</dbReference>
<dbReference type="InterPro" id="IPR036412">
    <property type="entry name" value="HAD-like_sf"/>
</dbReference>
<organism evidence="1 2">
    <name type="scientific">Weissella minor</name>
    <dbReference type="NCBI Taxonomy" id="1620"/>
    <lineage>
        <taxon>Bacteria</taxon>
        <taxon>Bacillati</taxon>
        <taxon>Bacillota</taxon>
        <taxon>Bacilli</taxon>
        <taxon>Lactobacillales</taxon>
        <taxon>Lactobacillaceae</taxon>
        <taxon>Weissella</taxon>
    </lineage>
</organism>
<dbReference type="PATRIC" id="fig|1620.3.peg.559"/>
<dbReference type="PANTHER" id="PTHR10000:SF53">
    <property type="entry name" value="5-AMINO-6-(5-PHOSPHO-D-RIBITYLAMINO)URACIL PHOSPHATASE YBJI-RELATED"/>
    <property type="match status" value="1"/>
</dbReference>
<dbReference type="GO" id="GO:0016791">
    <property type="term" value="F:phosphatase activity"/>
    <property type="evidence" value="ECO:0007669"/>
    <property type="project" value="TreeGrafter"/>
</dbReference>
<dbReference type="InterPro" id="IPR023214">
    <property type="entry name" value="HAD_sf"/>
</dbReference>
<dbReference type="PANTHER" id="PTHR10000">
    <property type="entry name" value="PHOSPHOSERINE PHOSPHATASE"/>
    <property type="match status" value="1"/>
</dbReference>
<dbReference type="GO" id="GO:0000287">
    <property type="term" value="F:magnesium ion binding"/>
    <property type="evidence" value="ECO:0007669"/>
    <property type="project" value="TreeGrafter"/>
</dbReference>
<dbReference type="EMBL" id="JQCD01000024">
    <property type="protein sequence ID" value="KRN77039.1"/>
    <property type="molecule type" value="Genomic_DNA"/>
</dbReference>
<accession>A0A0R2JIB8</accession>
<dbReference type="Pfam" id="PF08282">
    <property type="entry name" value="Hydrolase_3"/>
    <property type="match status" value="1"/>
</dbReference>
<dbReference type="Gene3D" id="3.40.50.1000">
    <property type="entry name" value="HAD superfamily/HAD-like"/>
    <property type="match status" value="1"/>
</dbReference>
<dbReference type="Gene3D" id="3.30.1240.10">
    <property type="match status" value="1"/>
</dbReference>
<sequence length="273" mass="30857">MVATDLDGTFFDNQRKINQEKFDKLLTYFEAHDMHFVIATGNDQPLVDMIFEPFIGRFDYNVNNGAQVKTKTGKSLRSSAFTRTDLPEIQALIEQDDTMHFRHGIIFNGIQDSYMLAHYKGIGDLYQDIRWYFPNLKFIDQISDIPANEEIVKVIFSAAESEAKNFIKHTNEAFSEKYHATTSGYGAIDVIPANTNKATGLAYLLDYYDLNADQVMAFGDGFNDLEMLNFVGEPRSMPNGDAYLINHFKNAIASNDQDGVLDTIITELALPLT</sequence>